<evidence type="ECO:0000259" key="2">
    <source>
        <dbReference type="Pfam" id="PF00496"/>
    </source>
</evidence>
<dbReference type="RefSeq" id="WP_345675927.1">
    <property type="nucleotide sequence ID" value="NZ_BAABHS010000009.1"/>
</dbReference>
<dbReference type="EMBL" id="BAABHS010000009">
    <property type="protein sequence ID" value="GAA4963895.1"/>
    <property type="molecule type" value="Genomic_DNA"/>
</dbReference>
<dbReference type="Gene3D" id="3.40.190.10">
    <property type="entry name" value="Periplasmic binding protein-like II"/>
    <property type="match status" value="1"/>
</dbReference>
<comment type="caution">
    <text evidence="3">The sequence shown here is derived from an EMBL/GenBank/DDBJ whole genome shotgun (WGS) entry which is preliminary data.</text>
</comment>
<gene>
    <name evidence="3" type="ORF">GCM10023205_29830</name>
</gene>
<dbReference type="InterPro" id="IPR000914">
    <property type="entry name" value="SBP_5_dom"/>
</dbReference>
<dbReference type="Proteomes" id="UP001500466">
    <property type="component" value="Unassembled WGS sequence"/>
</dbReference>
<dbReference type="PANTHER" id="PTHR30290:SF83">
    <property type="entry name" value="ABC TRANSPORTER SUBSTRATE-BINDING PROTEIN"/>
    <property type="match status" value="1"/>
</dbReference>
<name>A0ABP9H8H2_9ACTN</name>
<dbReference type="PANTHER" id="PTHR30290">
    <property type="entry name" value="PERIPLASMIC BINDING COMPONENT OF ABC TRANSPORTER"/>
    <property type="match status" value="1"/>
</dbReference>
<feature type="chain" id="PRO_5045552499" evidence="1">
    <location>
        <begin position="23"/>
        <end position="551"/>
    </location>
</feature>
<evidence type="ECO:0000313" key="3">
    <source>
        <dbReference type="EMBL" id="GAA4963895.1"/>
    </source>
</evidence>
<keyword evidence="4" id="KW-1185">Reference proteome</keyword>
<dbReference type="PIRSF" id="PIRSF002741">
    <property type="entry name" value="MppA"/>
    <property type="match status" value="1"/>
</dbReference>
<dbReference type="Gene3D" id="3.90.76.10">
    <property type="entry name" value="Dipeptide-binding Protein, Domain 1"/>
    <property type="match status" value="1"/>
</dbReference>
<reference evidence="4" key="1">
    <citation type="journal article" date="2019" name="Int. J. Syst. Evol. Microbiol.">
        <title>The Global Catalogue of Microorganisms (GCM) 10K type strain sequencing project: providing services to taxonomists for standard genome sequencing and annotation.</title>
        <authorList>
            <consortium name="The Broad Institute Genomics Platform"/>
            <consortium name="The Broad Institute Genome Sequencing Center for Infectious Disease"/>
            <person name="Wu L."/>
            <person name="Ma J."/>
        </authorList>
    </citation>
    <scope>NUCLEOTIDE SEQUENCE [LARGE SCALE GENOMIC DNA]</scope>
    <source>
        <strain evidence="4">JCM 17986</strain>
    </source>
</reference>
<dbReference type="InterPro" id="IPR030678">
    <property type="entry name" value="Peptide/Ni-bd"/>
</dbReference>
<dbReference type="PROSITE" id="PS51257">
    <property type="entry name" value="PROKAR_LIPOPROTEIN"/>
    <property type="match status" value="1"/>
</dbReference>
<feature type="signal peptide" evidence="1">
    <location>
        <begin position="1"/>
        <end position="22"/>
    </location>
</feature>
<proteinExistence type="predicted"/>
<accession>A0ABP9H8H2</accession>
<dbReference type="InterPro" id="IPR039424">
    <property type="entry name" value="SBP_5"/>
</dbReference>
<dbReference type="Gene3D" id="3.10.105.10">
    <property type="entry name" value="Dipeptide-binding Protein, Domain 3"/>
    <property type="match status" value="1"/>
</dbReference>
<protein>
    <submittedName>
        <fullName evidence="3">ABC transporter substrate-binding protein</fullName>
    </submittedName>
</protein>
<feature type="domain" description="Solute-binding protein family 5" evidence="2">
    <location>
        <begin position="92"/>
        <end position="472"/>
    </location>
</feature>
<dbReference type="Pfam" id="PF00496">
    <property type="entry name" value="SBP_bac_5"/>
    <property type="match status" value="1"/>
</dbReference>
<evidence type="ECO:0000313" key="4">
    <source>
        <dbReference type="Proteomes" id="UP001500466"/>
    </source>
</evidence>
<sequence>MRGTTRVKWLAGAGMIALVATACGGGSSDNKSGSSASAGAGGGSSTGYYTASSTEPQNLLQPANANETGGFYPLSMMFRGLYTYDPKTGDTVPAMAESMESTDSTNWTVKLKSGWTFHNGEPVTAKSFVDAWNWGAVSTNKQINATWYQPIEGYDQVHPAQGNPTATTMSGLKVVDDNTFTIKLTQPISSFKAQMGYTPFMPLPQEFYKDPQKYGEAPIGNGPFQLDTAAGGWQRKKQITVKRYDAYKGNDKAKSAGVTLVFYTTYDAAYTALRDNKLDVIDQMPTSAIASFQKDLGDRAIVQPQLSIQKIGFPLYDPAWATPGAAKVRQGLSMAIDRAAITKAIYKGLEVPATDWLAPGIPGHSDVCGDVCKYDPAKAKQLVAEGGGIPHGKLTIATNADGPHREWVTAVCNSINQTLGSQACEPKLYPEFSVARDEITNKKMTSAYRTGWKADYPYPDNFLNDIYRTGAASNDAGYSNANFDNLAKQAMAASDKNQSLDLWKQAQGQLAQDLPSIPLWYYTTKAGYSTKVSNVQMDVFGNPVFTEVTVK</sequence>
<organism evidence="3 4">
    <name type="scientific">Yinghuangia aomiensis</name>
    <dbReference type="NCBI Taxonomy" id="676205"/>
    <lineage>
        <taxon>Bacteria</taxon>
        <taxon>Bacillati</taxon>
        <taxon>Actinomycetota</taxon>
        <taxon>Actinomycetes</taxon>
        <taxon>Kitasatosporales</taxon>
        <taxon>Streptomycetaceae</taxon>
        <taxon>Yinghuangia</taxon>
    </lineage>
</organism>
<dbReference type="CDD" id="cd00995">
    <property type="entry name" value="PBP2_NikA_DppA_OppA_like"/>
    <property type="match status" value="1"/>
</dbReference>
<dbReference type="SUPFAM" id="SSF53850">
    <property type="entry name" value="Periplasmic binding protein-like II"/>
    <property type="match status" value="1"/>
</dbReference>
<keyword evidence="1" id="KW-0732">Signal</keyword>
<evidence type="ECO:0000256" key="1">
    <source>
        <dbReference type="SAM" id="SignalP"/>
    </source>
</evidence>